<dbReference type="InterPro" id="IPR007269">
    <property type="entry name" value="ICMT_MeTrfase"/>
</dbReference>
<sequence length="432" mass="47812">MYHDPALASAAKADPRPASAVSTATGLVGLAGLLVWIGIARWFGMDGPYAALVNVAAAGLPMVLWSLLVEKVHRNPSTGIDWANPKPWRETLDISITKLAGLWLTWGGIAATYAIGRFYWEGGFRFSMWCFMWAAPVMFVASIPYTLWLDRRMTEPKDGCYHLGAWLMGLQEPRNTDAIHNHLRSWGVKAFFTAFMLAIVPPGFGDFVRGDTSQVLSNPVTLANWLITFMFVVDVAFATAGYLLALRPLDSHIRTANPFAAGWMAALICYPPFVLMGDGGPLDYHPGTRGEASWSLWFADQPVLLAVIGTVLVALTAIYAWATVTFGIRFSNLTHRGILTNGPYAFSRHPAYLSKNLFWMISTVPFLTTGSWVDAVRATALMGIVAGVYYWRAKTEERHLGTDPAYQGYSAWMERNGLVPRFFQWLKGKPEA</sequence>
<evidence type="ECO:0000313" key="7">
    <source>
        <dbReference type="Proteomes" id="UP000315673"/>
    </source>
</evidence>
<accession>A0A5B8LKV9</accession>
<feature type="transmembrane region" description="Helical" evidence="5">
    <location>
        <begin position="225"/>
        <end position="246"/>
    </location>
</feature>
<gene>
    <name evidence="6" type="ORF">FPZ24_12650</name>
</gene>
<dbReference type="OrthoDB" id="7388137at2"/>
<dbReference type="Gene3D" id="1.20.120.1630">
    <property type="match status" value="1"/>
</dbReference>
<evidence type="ECO:0000256" key="4">
    <source>
        <dbReference type="ARBA" id="ARBA00023136"/>
    </source>
</evidence>
<feature type="transmembrane region" description="Helical" evidence="5">
    <location>
        <begin position="258"/>
        <end position="276"/>
    </location>
</feature>
<comment type="subcellular location">
    <subcellularLocation>
        <location evidence="1">Membrane</location>
        <topology evidence="1">Multi-pass membrane protein</topology>
    </subcellularLocation>
</comment>
<dbReference type="Pfam" id="PF04140">
    <property type="entry name" value="ICMT"/>
    <property type="match status" value="1"/>
</dbReference>
<feature type="transmembrane region" description="Helical" evidence="5">
    <location>
        <begin position="21"/>
        <end position="43"/>
    </location>
</feature>
<protein>
    <submittedName>
        <fullName evidence="6">Protein-S-isoprenylcysteine methyltransferase</fullName>
    </submittedName>
</protein>
<feature type="transmembrane region" description="Helical" evidence="5">
    <location>
        <begin position="303"/>
        <end position="328"/>
    </location>
</feature>
<feature type="transmembrane region" description="Helical" evidence="5">
    <location>
        <begin position="126"/>
        <end position="148"/>
    </location>
</feature>
<feature type="transmembrane region" description="Helical" evidence="5">
    <location>
        <begin position="186"/>
        <end position="205"/>
    </location>
</feature>
<dbReference type="GO" id="GO:0032259">
    <property type="term" value="P:methylation"/>
    <property type="evidence" value="ECO:0007669"/>
    <property type="project" value="UniProtKB-KW"/>
</dbReference>
<keyword evidence="6" id="KW-0489">Methyltransferase</keyword>
<keyword evidence="6" id="KW-0808">Transferase</keyword>
<dbReference type="GO" id="GO:0016020">
    <property type="term" value="C:membrane"/>
    <property type="evidence" value="ECO:0007669"/>
    <property type="project" value="UniProtKB-SubCell"/>
</dbReference>
<keyword evidence="7" id="KW-1185">Reference proteome</keyword>
<feature type="transmembrane region" description="Helical" evidence="5">
    <location>
        <begin position="99"/>
        <end position="120"/>
    </location>
</feature>
<dbReference type="KEGG" id="spai:FPZ24_12650"/>
<evidence type="ECO:0000256" key="5">
    <source>
        <dbReference type="SAM" id="Phobius"/>
    </source>
</evidence>
<dbReference type="GO" id="GO:0004671">
    <property type="term" value="F:protein C-terminal S-isoprenylcysteine carboxyl O-methyltransferase activity"/>
    <property type="evidence" value="ECO:0007669"/>
    <property type="project" value="InterPro"/>
</dbReference>
<evidence type="ECO:0000256" key="1">
    <source>
        <dbReference type="ARBA" id="ARBA00004141"/>
    </source>
</evidence>
<keyword evidence="4 5" id="KW-0472">Membrane</keyword>
<dbReference type="Proteomes" id="UP000315673">
    <property type="component" value="Chromosome"/>
</dbReference>
<reference evidence="6 7" key="1">
    <citation type="submission" date="2019-07" db="EMBL/GenBank/DDBJ databases">
        <title>Full genome sequence of Sphingomonas sp. 4R-6-7(HKS19).</title>
        <authorList>
            <person name="Im W.-T."/>
        </authorList>
    </citation>
    <scope>NUCLEOTIDE SEQUENCE [LARGE SCALE GENOMIC DNA]</scope>
    <source>
        <strain evidence="6 7">HKS19</strain>
    </source>
</reference>
<feature type="transmembrane region" description="Helical" evidence="5">
    <location>
        <begin position="49"/>
        <end position="68"/>
    </location>
</feature>
<dbReference type="EMBL" id="CP042306">
    <property type="protein sequence ID" value="QDZ08222.1"/>
    <property type="molecule type" value="Genomic_DNA"/>
</dbReference>
<name>A0A5B8LKV9_9SPHN</name>
<keyword evidence="2 5" id="KW-0812">Transmembrane</keyword>
<organism evidence="6 7">
    <name type="scientific">Sphingomonas panacisoli</name>
    <dbReference type="NCBI Taxonomy" id="1813879"/>
    <lineage>
        <taxon>Bacteria</taxon>
        <taxon>Pseudomonadati</taxon>
        <taxon>Pseudomonadota</taxon>
        <taxon>Alphaproteobacteria</taxon>
        <taxon>Sphingomonadales</taxon>
        <taxon>Sphingomonadaceae</taxon>
        <taxon>Sphingomonas</taxon>
    </lineage>
</organism>
<evidence type="ECO:0000313" key="6">
    <source>
        <dbReference type="EMBL" id="QDZ08222.1"/>
    </source>
</evidence>
<evidence type="ECO:0000256" key="3">
    <source>
        <dbReference type="ARBA" id="ARBA00022989"/>
    </source>
</evidence>
<evidence type="ECO:0000256" key="2">
    <source>
        <dbReference type="ARBA" id="ARBA00022692"/>
    </source>
</evidence>
<dbReference type="RefSeq" id="WP_146572527.1">
    <property type="nucleotide sequence ID" value="NZ_CP042306.1"/>
</dbReference>
<keyword evidence="3 5" id="KW-1133">Transmembrane helix</keyword>
<dbReference type="AlphaFoldDB" id="A0A5B8LKV9"/>
<proteinExistence type="predicted"/>